<dbReference type="KEGG" id="bgh:BDBG_16060"/>
<gene>
    <name evidence="1" type="ORF">BDBG_16060</name>
</gene>
<keyword evidence="2" id="KW-1185">Reference proteome</keyword>
<organism evidence="1 2">
    <name type="scientific">Blastomyces gilchristii (strain SLH14081)</name>
    <name type="common">Blastomyces dermatitidis</name>
    <dbReference type="NCBI Taxonomy" id="559298"/>
    <lineage>
        <taxon>Eukaryota</taxon>
        <taxon>Fungi</taxon>
        <taxon>Dikarya</taxon>
        <taxon>Ascomycota</taxon>
        <taxon>Pezizomycotina</taxon>
        <taxon>Eurotiomycetes</taxon>
        <taxon>Eurotiomycetidae</taxon>
        <taxon>Onygenales</taxon>
        <taxon>Ajellomycetaceae</taxon>
        <taxon>Blastomyces</taxon>
    </lineage>
</organism>
<dbReference type="RefSeq" id="XP_031575650.1">
    <property type="nucleotide sequence ID" value="XM_031724089.1"/>
</dbReference>
<dbReference type="EMBL" id="GG657448">
    <property type="protein sequence ID" value="OAT03457.1"/>
    <property type="molecule type" value="Genomic_DNA"/>
</dbReference>
<sequence>MDLSVDVVMRTCGRTSYILVTEVPTYQPHKASPSTSSVNIHLLSLFVPLVRKGMTKKVVTLTSGGADIEFISRYEITSQMPYAVSKAAMNAATGEVQRAVSE</sequence>
<evidence type="ECO:0000313" key="2">
    <source>
        <dbReference type="Proteomes" id="UP000002038"/>
    </source>
</evidence>
<accession>A0A179U8H8</accession>
<dbReference type="Proteomes" id="UP000002038">
    <property type="component" value="Unassembled WGS sequence"/>
</dbReference>
<dbReference type="AlphaFoldDB" id="A0A179U8H8"/>
<dbReference type="SUPFAM" id="SSF51735">
    <property type="entry name" value="NAD(P)-binding Rossmann-fold domains"/>
    <property type="match status" value="1"/>
</dbReference>
<name>A0A179U8H8_BLAGS</name>
<dbReference type="Gene3D" id="3.40.50.720">
    <property type="entry name" value="NAD(P)-binding Rossmann-like Domain"/>
    <property type="match status" value="1"/>
</dbReference>
<dbReference type="VEuPathDB" id="FungiDB:BDBG_16060"/>
<protein>
    <submittedName>
        <fullName evidence="1">Uncharacterized protein</fullName>
    </submittedName>
</protein>
<dbReference type="InterPro" id="IPR036291">
    <property type="entry name" value="NAD(P)-bd_dom_sf"/>
</dbReference>
<dbReference type="GeneID" id="42528307"/>
<proteinExistence type="predicted"/>
<dbReference type="OrthoDB" id="7289984at2759"/>
<reference evidence="2" key="1">
    <citation type="journal article" date="2015" name="PLoS Genet.">
        <title>The dynamic genome and transcriptome of the human fungal pathogen Blastomyces and close relative Emmonsia.</title>
        <authorList>
            <person name="Munoz J.F."/>
            <person name="Gauthier G.M."/>
            <person name="Desjardins C.A."/>
            <person name="Gallo J.E."/>
            <person name="Holder J."/>
            <person name="Sullivan T.D."/>
            <person name="Marty A.J."/>
            <person name="Carmen J.C."/>
            <person name="Chen Z."/>
            <person name="Ding L."/>
            <person name="Gujja S."/>
            <person name="Magrini V."/>
            <person name="Misas E."/>
            <person name="Mitreva M."/>
            <person name="Priest M."/>
            <person name="Saif S."/>
            <person name="Whiston E.A."/>
            <person name="Young S."/>
            <person name="Zeng Q."/>
            <person name="Goldman W.E."/>
            <person name="Mardis E.R."/>
            <person name="Taylor J.W."/>
            <person name="McEwen J.G."/>
            <person name="Clay O.K."/>
            <person name="Klein B.S."/>
            <person name="Cuomo C.A."/>
        </authorList>
    </citation>
    <scope>NUCLEOTIDE SEQUENCE [LARGE SCALE GENOMIC DNA]</scope>
    <source>
        <strain evidence="2">SLH14081</strain>
    </source>
</reference>
<evidence type="ECO:0000313" key="1">
    <source>
        <dbReference type="EMBL" id="OAT03457.1"/>
    </source>
</evidence>